<feature type="domain" description="Amidase" evidence="4">
    <location>
        <begin position="28"/>
        <end position="457"/>
    </location>
</feature>
<keyword evidence="6" id="KW-1185">Reference proteome</keyword>
<dbReference type="PANTHER" id="PTHR11895:SF7">
    <property type="entry name" value="GLUTAMYL-TRNA(GLN) AMIDOTRANSFERASE SUBUNIT A, MITOCHONDRIAL"/>
    <property type="match status" value="1"/>
</dbReference>
<name>A0A845QEY8_9HYPH</name>
<evidence type="ECO:0000256" key="1">
    <source>
        <dbReference type="ARBA" id="ARBA00003871"/>
    </source>
</evidence>
<dbReference type="Gene3D" id="3.90.1300.10">
    <property type="entry name" value="Amidase signature (AS) domain"/>
    <property type="match status" value="1"/>
</dbReference>
<dbReference type="InterPro" id="IPR036928">
    <property type="entry name" value="AS_sf"/>
</dbReference>
<evidence type="ECO:0000313" key="6">
    <source>
        <dbReference type="Proteomes" id="UP000470384"/>
    </source>
</evidence>
<sequence>MSGFSEYDQYDALGLADLVRRKDVTPTELLDEAITRLERVDTTLNAVPLRHYDEARAQISRGLPDGPFTGVPFLLKDLHLLLTGTVTTYGSGAFTGNVADHNSTLTQRYLDAGMVIFGKTNSPEFGLAGTTEPRLYGPTRNPWNTEHSPGGSSGGAAAAVAAGVLPIANASDGGGSIRVPASACGLFGLKPTRARTPMGPDRGEGWGGMSISHAVSRSVRDNAALLDATCAPAPGDPYAAPAPARPYLDEVTTEPRRLRIALTATGPNGNSADTEVQAGLDATATLLRELGHEVIEAAPKVDPADMALAQISLIASNIALTLDMRSEALGRPVTENDVEHITWAIAQNGRGLTAADFARGTLTIHRLGRLVADFMTEQKADLLLSPTLALPPVKLGTVNMDSEDIAAYLDINARYMPFPGLFNMTGQPSMSVPLHWTEAGLPVGMMFTAPFGDEATLFQLAGQLERARPWGDRRPPVHAAG</sequence>
<dbReference type="PANTHER" id="PTHR11895">
    <property type="entry name" value="TRANSAMIDASE"/>
    <property type="match status" value="1"/>
</dbReference>
<organism evidence="5 6">
    <name type="scientific">Pyruvatibacter mobilis</name>
    <dbReference type="NCBI Taxonomy" id="1712261"/>
    <lineage>
        <taxon>Bacteria</taxon>
        <taxon>Pseudomonadati</taxon>
        <taxon>Pseudomonadota</taxon>
        <taxon>Alphaproteobacteria</taxon>
        <taxon>Hyphomicrobiales</taxon>
        <taxon>Parvibaculaceae</taxon>
        <taxon>Pyruvatibacter</taxon>
    </lineage>
</organism>
<dbReference type="RefSeq" id="WP_160589059.1">
    <property type="nucleotide sequence ID" value="NZ_BMHN01000001.1"/>
</dbReference>
<dbReference type="Pfam" id="PF01425">
    <property type="entry name" value="Amidase"/>
    <property type="match status" value="1"/>
</dbReference>
<evidence type="ECO:0000256" key="3">
    <source>
        <dbReference type="ARBA" id="ARBA00021874"/>
    </source>
</evidence>
<dbReference type="GeneID" id="300653883"/>
<dbReference type="AlphaFoldDB" id="A0A845QEY8"/>
<accession>A0A845QEY8</accession>
<dbReference type="InterPro" id="IPR000120">
    <property type="entry name" value="Amidase"/>
</dbReference>
<comment type="similarity">
    <text evidence="2">Belongs to the amidase family.</text>
</comment>
<dbReference type="GO" id="GO:0003824">
    <property type="term" value="F:catalytic activity"/>
    <property type="evidence" value="ECO:0007669"/>
    <property type="project" value="InterPro"/>
</dbReference>
<dbReference type="Proteomes" id="UP000470384">
    <property type="component" value="Unassembled WGS sequence"/>
</dbReference>
<dbReference type="SUPFAM" id="SSF75304">
    <property type="entry name" value="Amidase signature (AS) enzymes"/>
    <property type="match status" value="1"/>
</dbReference>
<comment type="function">
    <text evidence="1">Hydrolyzes indole-3-acetamide (IAM) into indole-3-acetic acid (IAA).</text>
</comment>
<comment type="caution">
    <text evidence="5">The sequence shown here is derived from an EMBL/GenBank/DDBJ whole genome shotgun (WGS) entry which is preliminary data.</text>
</comment>
<protein>
    <recommendedName>
        <fullName evidence="3">Indoleacetamide hydrolase</fullName>
    </recommendedName>
</protein>
<evidence type="ECO:0000256" key="2">
    <source>
        <dbReference type="ARBA" id="ARBA00009199"/>
    </source>
</evidence>
<reference evidence="5 6" key="1">
    <citation type="journal article" date="2016" name="Int. J. Syst. Evol. Microbiol.">
        <title>Pyruvatibacter mobilis gen. nov., sp. nov., a marine bacterium from the culture broth of Picochlorum sp. 122.</title>
        <authorList>
            <person name="Wang G."/>
            <person name="Tang M."/>
            <person name="Wu H."/>
            <person name="Dai S."/>
            <person name="Li T."/>
            <person name="Chen C."/>
            <person name="He H."/>
            <person name="Fan J."/>
            <person name="Xiang W."/>
            <person name="Li X."/>
        </authorList>
    </citation>
    <scope>NUCLEOTIDE SEQUENCE [LARGE SCALE GENOMIC DNA]</scope>
    <source>
        <strain evidence="5 6">GYP-11</strain>
    </source>
</reference>
<dbReference type="OrthoDB" id="9777859at2"/>
<dbReference type="InterPro" id="IPR020556">
    <property type="entry name" value="Amidase_CS"/>
</dbReference>
<dbReference type="InterPro" id="IPR023631">
    <property type="entry name" value="Amidase_dom"/>
</dbReference>
<gene>
    <name evidence="5" type="ORF">GTQ45_15295</name>
</gene>
<proteinExistence type="inferred from homology"/>
<evidence type="ECO:0000313" key="5">
    <source>
        <dbReference type="EMBL" id="NBG97102.1"/>
    </source>
</evidence>
<evidence type="ECO:0000259" key="4">
    <source>
        <dbReference type="Pfam" id="PF01425"/>
    </source>
</evidence>
<dbReference type="EMBL" id="WXYQ01000015">
    <property type="protein sequence ID" value="NBG97102.1"/>
    <property type="molecule type" value="Genomic_DNA"/>
</dbReference>
<dbReference type="PROSITE" id="PS00571">
    <property type="entry name" value="AMIDASES"/>
    <property type="match status" value="1"/>
</dbReference>